<dbReference type="EMBL" id="JAVRRA010021578">
    <property type="protein sequence ID" value="KAK5149284.1"/>
    <property type="molecule type" value="Genomic_DNA"/>
</dbReference>
<name>A0ABR0LHB7_9PEZI</name>
<organism evidence="2 3">
    <name type="scientific">Cryomyces antarcticus</name>
    <dbReference type="NCBI Taxonomy" id="329879"/>
    <lineage>
        <taxon>Eukaryota</taxon>
        <taxon>Fungi</taxon>
        <taxon>Dikarya</taxon>
        <taxon>Ascomycota</taxon>
        <taxon>Pezizomycotina</taxon>
        <taxon>Dothideomycetes</taxon>
        <taxon>Dothideomycetes incertae sedis</taxon>
        <taxon>Cryomyces</taxon>
    </lineage>
</organism>
<feature type="compositionally biased region" description="Basic and acidic residues" evidence="1">
    <location>
        <begin position="50"/>
        <end position="59"/>
    </location>
</feature>
<feature type="non-terminal residue" evidence="2">
    <location>
        <position position="1"/>
    </location>
</feature>
<reference evidence="2 3" key="1">
    <citation type="submission" date="2023-08" db="EMBL/GenBank/DDBJ databases">
        <title>Black Yeasts Isolated from many extreme environments.</title>
        <authorList>
            <person name="Coleine C."/>
            <person name="Stajich J.E."/>
            <person name="Selbmann L."/>
        </authorList>
    </citation>
    <scope>NUCLEOTIDE SEQUENCE [LARGE SCALE GENOMIC DNA]</scope>
    <source>
        <strain evidence="2 3">CCFEE 536</strain>
    </source>
</reference>
<evidence type="ECO:0000313" key="2">
    <source>
        <dbReference type="EMBL" id="KAK5149284.1"/>
    </source>
</evidence>
<keyword evidence="3" id="KW-1185">Reference proteome</keyword>
<evidence type="ECO:0000313" key="3">
    <source>
        <dbReference type="Proteomes" id="UP001357485"/>
    </source>
</evidence>
<sequence>FPPPTQRHGIPSNGHVAYDEQWYDTVGTGQPVNDADDAWMTEDGDESDTETERGDEHGGLDVNMANSPPTEIGQTLPT</sequence>
<protein>
    <submittedName>
        <fullName evidence="2">Uncharacterized protein</fullName>
    </submittedName>
</protein>
<feature type="region of interest" description="Disordered" evidence="1">
    <location>
        <begin position="23"/>
        <end position="78"/>
    </location>
</feature>
<accession>A0ABR0LHB7</accession>
<feature type="non-terminal residue" evidence="2">
    <location>
        <position position="78"/>
    </location>
</feature>
<dbReference type="Proteomes" id="UP001357485">
    <property type="component" value="Unassembled WGS sequence"/>
</dbReference>
<evidence type="ECO:0000256" key="1">
    <source>
        <dbReference type="SAM" id="MobiDB-lite"/>
    </source>
</evidence>
<feature type="compositionally biased region" description="Acidic residues" evidence="1">
    <location>
        <begin position="34"/>
        <end position="49"/>
    </location>
</feature>
<proteinExistence type="predicted"/>
<feature type="compositionally biased region" description="Polar residues" evidence="1">
    <location>
        <begin position="64"/>
        <end position="78"/>
    </location>
</feature>
<gene>
    <name evidence="2" type="ORF">LTR16_012712</name>
</gene>
<comment type="caution">
    <text evidence="2">The sequence shown here is derived from an EMBL/GenBank/DDBJ whole genome shotgun (WGS) entry which is preliminary data.</text>
</comment>